<keyword evidence="16" id="KW-1185">Reference proteome</keyword>
<evidence type="ECO:0000313" key="15">
    <source>
        <dbReference type="EMBL" id="KAK8402399.1"/>
    </source>
</evidence>
<proteinExistence type="predicted"/>
<comment type="subcellular location">
    <subcellularLocation>
        <location evidence="1">Nucleus</location>
    </subcellularLocation>
</comment>
<dbReference type="InterPro" id="IPR013178">
    <property type="entry name" value="Histone_AcTrfase_Rtt109/CBP"/>
</dbReference>
<accession>A0AAW0URV1</accession>
<evidence type="ECO:0000256" key="1">
    <source>
        <dbReference type="ARBA" id="ARBA00004123"/>
    </source>
</evidence>
<keyword evidence="9" id="KW-0804">Transcription</keyword>
<reference evidence="15 16" key="1">
    <citation type="submission" date="2023-03" db="EMBL/GenBank/DDBJ databases">
        <title>High-quality genome of Scylla paramamosain provides insights in environmental adaptation.</title>
        <authorList>
            <person name="Zhang L."/>
        </authorList>
    </citation>
    <scope>NUCLEOTIDE SEQUENCE [LARGE SCALE GENOMIC DNA]</scope>
    <source>
        <strain evidence="15">LZ_2023a</strain>
        <tissue evidence="15">Muscle</tissue>
    </source>
</reference>
<dbReference type="GO" id="GO:0005634">
    <property type="term" value="C:nucleus"/>
    <property type="evidence" value="ECO:0007669"/>
    <property type="project" value="UniProtKB-SubCell"/>
</dbReference>
<dbReference type="PANTHER" id="PTHR13808">
    <property type="entry name" value="CBP/P300-RELATED"/>
    <property type="match status" value="1"/>
</dbReference>
<comment type="catalytic activity">
    <reaction evidence="11">
        <text>L-lysyl-[protein] + acetyl-CoA = N(6)-acetyl-L-lysyl-[protein] + CoA + H(+)</text>
        <dbReference type="Rhea" id="RHEA:45948"/>
        <dbReference type="Rhea" id="RHEA-COMP:9752"/>
        <dbReference type="Rhea" id="RHEA-COMP:10731"/>
        <dbReference type="ChEBI" id="CHEBI:15378"/>
        <dbReference type="ChEBI" id="CHEBI:29969"/>
        <dbReference type="ChEBI" id="CHEBI:57287"/>
        <dbReference type="ChEBI" id="CHEBI:57288"/>
        <dbReference type="ChEBI" id="CHEBI:61930"/>
        <dbReference type="EC" id="2.3.1.48"/>
    </reaction>
</comment>
<evidence type="ECO:0000256" key="11">
    <source>
        <dbReference type="ARBA" id="ARBA00048017"/>
    </source>
</evidence>
<dbReference type="InterPro" id="IPR000197">
    <property type="entry name" value="Znf_TAZ"/>
</dbReference>
<dbReference type="PROSITE" id="PS50134">
    <property type="entry name" value="ZF_TAZ"/>
    <property type="match status" value="2"/>
</dbReference>
<dbReference type="GO" id="GO:0004402">
    <property type="term" value="F:histone acetyltransferase activity"/>
    <property type="evidence" value="ECO:0007669"/>
    <property type="project" value="InterPro"/>
</dbReference>
<dbReference type="GO" id="GO:0000123">
    <property type="term" value="C:histone acetyltransferase complex"/>
    <property type="evidence" value="ECO:0007669"/>
    <property type="project" value="TreeGrafter"/>
</dbReference>
<dbReference type="Gene3D" id="1.20.1020.10">
    <property type="entry name" value="TAZ domain"/>
    <property type="match status" value="2"/>
</dbReference>
<dbReference type="GO" id="GO:0005667">
    <property type="term" value="C:transcription regulator complex"/>
    <property type="evidence" value="ECO:0007669"/>
    <property type="project" value="TreeGrafter"/>
</dbReference>
<dbReference type="GO" id="GO:0045944">
    <property type="term" value="P:positive regulation of transcription by RNA polymerase II"/>
    <property type="evidence" value="ECO:0007669"/>
    <property type="project" value="TreeGrafter"/>
</dbReference>
<keyword evidence="5 12" id="KW-0863">Zinc-finger</keyword>
<keyword evidence="7" id="KW-0156">Chromatin regulator</keyword>
<comment type="caution">
    <text evidence="15">The sequence shown here is derived from an EMBL/GenBank/DDBJ whole genome shotgun (WGS) entry which is preliminary data.</text>
</comment>
<dbReference type="EMBL" id="JARAKH010000007">
    <property type="protein sequence ID" value="KAK8402399.1"/>
    <property type="molecule type" value="Genomic_DNA"/>
</dbReference>
<feature type="zinc finger region" description="TAZ-type" evidence="12">
    <location>
        <begin position="628"/>
        <end position="724"/>
    </location>
</feature>
<dbReference type="GO" id="GO:0031490">
    <property type="term" value="F:chromatin DNA binding"/>
    <property type="evidence" value="ECO:0007669"/>
    <property type="project" value="TreeGrafter"/>
</dbReference>
<evidence type="ECO:0000259" key="14">
    <source>
        <dbReference type="PROSITE" id="PS50134"/>
    </source>
</evidence>
<keyword evidence="8" id="KW-0805">Transcription regulation</keyword>
<feature type="domain" description="TAZ-type" evidence="14">
    <location>
        <begin position="628"/>
        <end position="724"/>
    </location>
</feature>
<evidence type="ECO:0000256" key="9">
    <source>
        <dbReference type="ARBA" id="ARBA00023163"/>
    </source>
</evidence>
<dbReference type="EMBL" id="JARAKH010000007">
    <property type="protein sequence ID" value="KAK8402403.1"/>
    <property type="molecule type" value="Genomic_DNA"/>
</dbReference>
<evidence type="ECO:0000256" key="3">
    <source>
        <dbReference type="ARBA" id="ARBA00022679"/>
    </source>
</evidence>
<keyword evidence="10" id="KW-0539">Nucleus</keyword>
<evidence type="ECO:0000256" key="4">
    <source>
        <dbReference type="ARBA" id="ARBA00022723"/>
    </source>
</evidence>
<dbReference type="Pfam" id="PF02135">
    <property type="entry name" value="zf-TAZ"/>
    <property type="match status" value="2"/>
</dbReference>
<dbReference type="InterPro" id="IPR035898">
    <property type="entry name" value="TAZ_dom_sf"/>
</dbReference>
<feature type="zinc finger region" description="TAZ-type" evidence="12">
    <location>
        <begin position="871"/>
        <end position="954"/>
    </location>
</feature>
<dbReference type="EC" id="2.3.1.48" evidence="2"/>
<evidence type="ECO:0000256" key="8">
    <source>
        <dbReference type="ARBA" id="ARBA00023015"/>
    </source>
</evidence>
<feature type="domain" description="TAZ-type" evidence="14">
    <location>
        <begin position="871"/>
        <end position="954"/>
    </location>
</feature>
<organism evidence="15 16">
    <name type="scientific">Scylla paramamosain</name>
    <name type="common">Mud crab</name>
    <dbReference type="NCBI Taxonomy" id="85552"/>
    <lineage>
        <taxon>Eukaryota</taxon>
        <taxon>Metazoa</taxon>
        <taxon>Ecdysozoa</taxon>
        <taxon>Arthropoda</taxon>
        <taxon>Crustacea</taxon>
        <taxon>Multicrustacea</taxon>
        <taxon>Malacostraca</taxon>
        <taxon>Eumalacostraca</taxon>
        <taxon>Eucarida</taxon>
        <taxon>Decapoda</taxon>
        <taxon>Pleocyemata</taxon>
        <taxon>Brachyura</taxon>
        <taxon>Eubrachyura</taxon>
        <taxon>Portunoidea</taxon>
        <taxon>Portunidae</taxon>
        <taxon>Portuninae</taxon>
        <taxon>Scylla</taxon>
    </lineage>
</organism>
<dbReference type="AlphaFoldDB" id="A0AAW0URV1"/>
<dbReference type="PANTHER" id="PTHR13808:SF1">
    <property type="entry name" value="HISTONE ACETYLTRANSFERASE"/>
    <property type="match status" value="1"/>
</dbReference>
<keyword evidence="6 12" id="KW-0862">Zinc</keyword>
<evidence type="ECO:0000256" key="7">
    <source>
        <dbReference type="ARBA" id="ARBA00022853"/>
    </source>
</evidence>
<dbReference type="GO" id="GO:0003713">
    <property type="term" value="F:transcription coactivator activity"/>
    <property type="evidence" value="ECO:0007669"/>
    <property type="project" value="TreeGrafter"/>
</dbReference>
<evidence type="ECO:0000256" key="10">
    <source>
        <dbReference type="ARBA" id="ARBA00023242"/>
    </source>
</evidence>
<dbReference type="SMART" id="SM00551">
    <property type="entry name" value="ZnF_TAZ"/>
    <property type="match status" value="2"/>
</dbReference>
<feature type="compositionally biased region" description="Polar residues" evidence="13">
    <location>
        <begin position="603"/>
        <end position="614"/>
    </location>
</feature>
<evidence type="ECO:0000256" key="2">
    <source>
        <dbReference type="ARBA" id="ARBA00013184"/>
    </source>
</evidence>
<evidence type="ECO:0000256" key="6">
    <source>
        <dbReference type="ARBA" id="ARBA00022833"/>
    </source>
</evidence>
<dbReference type="Proteomes" id="UP001487740">
    <property type="component" value="Unassembled WGS sequence"/>
</dbReference>
<feature type="region of interest" description="Disordered" evidence="13">
    <location>
        <begin position="601"/>
        <end position="630"/>
    </location>
</feature>
<evidence type="ECO:0000256" key="5">
    <source>
        <dbReference type="ARBA" id="ARBA00022771"/>
    </source>
</evidence>
<keyword evidence="3" id="KW-0808">Transferase</keyword>
<dbReference type="GO" id="GO:0008270">
    <property type="term" value="F:zinc ion binding"/>
    <property type="evidence" value="ECO:0007669"/>
    <property type="project" value="UniProtKB-KW"/>
</dbReference>
<sequence>MSTTKSSSTLLGDVAPMPFTHDLWTSEMVLSRPSNSFTINSSLPLQNSGLFYTPGLLNMSNISVLETQVQLQQQIQPVKGYSLLPEHSAYVRDPANAFPRYHNLPQMVERTAAQLPGQASGHESSSQRPPGNIWDMLVSLLGTEQSRNSAKSAENISTSYLNEECYIGKADAYVTSHQASHSQKQLSVNSYSTSTVPVISTDVAYQNLVRVLESDVQPTTKPSILMMENCSENVYSHLFHTEIKDGQCAPDREEKTEVGPLCASESLSKTPLIASEGRVIVSKSSDIMSNRNNETNIFSIFKRANNVVPVNNREDQLPAASVQITTIMQEKSINPKSSTSMVVKKQQAFQKQRKKPRKTKLYGKVSTEAKNKLFFVKPEAVEEITKEKSERCLSVHPGFEQTAINEQCIEETVMPLPRTVESTSLSKITSINLQCWDEEKEILMWTDTMIKFLNSLPKSERLYSIQVKNQRDESNPQDTVIIKLDAQLGLSLESGFGLDSNVNSIFGHVASLKKNPHITGLLLLAEGPKLQNVLSKYSEVSHMLDSRNIRDEVNSTKPLVKISKSLKVYEGGTSPVCKKSRSLALQVDFTGIVHHDKFMESQEGPSVNSPTQARLQAAEGDSSQSAVTVEETVPPQEQLKLLLHSGHCQLPELMKYFSKQARKKVFQLTKCAVASCTGTKKLLKHSSCCTESSQCPVKHCSVSRALLKHWNFCRIFYCPLCAIVRQPDPVQSLLRSTKRDRDYTTNSNEAKIYAASLVSKGSSNVTKITTTTVDDTTGFDSLSTHSEDQMESSPLRITSYRLEENQRYIATNVYGSFGQAEWDYPFGDNSLGEDLSQISWTMNLEPDDQQLSANDTGSRYVEEGPTLAAGFTLSAQHLRQRLDCLLHSVTCEMPDQETSQECFRKHCSIMKTSMVHMSLCSEFTSCSNVICLLFSPLLSHWKSCCGPCSICGPINVKYNKKKILSNISPEVVTSEAKLKNVASQGHGGIDDWRIRAIPYYLREYMMADQSSGSAANNGYKAQQLLSKKAEGIGCSSTGLTWDQLPGIDFDLSKLVEKSETDCQ</sequence>
<dbReference type="SUPFAM" id="SSF57933">
    <property type="entry name" value="TAZ domain"/>
    <property type="match status" value="2"/>
</dbReference>
<evidence type="ECO:0000256" key="12">
    <source>
        <dbReference type="PROSITE-ProRule" id="PRU00203"/>
    </source>
</evidence>
<gene>
    <name evidence="15" type="ORF">O3P69_000668</name>
</gene>
<name>A0AAW0URV1_SCYPA</name>
<evidence type="ECO:0000256" key="13">
    <source>
        <dbReference type="SAM" id="MobiDB-lite"/>
    </source>
</evidence>
<evidence type="ECO:0000313" key="16">
    <source>
        <dbReference type="Proteomes" id="UP001487740"/>
    </source>
</evidence>
<protein>
    <recommendedName>
        <fullName evidence="2">histone acetyltransferase</fullName>
        <ecNumber evidence="2">2.3.1.48</ecNumber>
    </recommendedName>
</protein>
<keyword evidence="4 12" id="KW-0479">Metal-binding</keyword>